<accession>A0A2M8G5M0</accession>
<evidence type="ECO:0000256" key="1">
    <source>
        <dbReference type="ARBA" id="ARBA00004141"/>
    </source>
</evidence>
<feature type="non-terminal residue" evidence="7">
    <location>
        <position position="405"/>
    </location>
</feature>
<comment type="caution">
    <text evidence="7">The sequence shown here is derived from an EMBL/GenBank/DDBJ whole genome shotgun (WGS) entry which is preliminary data.</text>
</comment>
<keyword evidence="2 5" id="KW-0812">Transmembrane</keyword>
<evidence type="ECO:0000256" key="2">
    <source>
        <dbReference type="ARBA" id="ARBA00022692"/>
    </source>
</evidence>
<reference evidence="8" key="1">
    <citation type="submission" date="2017-09" db="EMBL/GenBank/DDBJ databases">
        <title>Depth-based differentiation of microbial function through sediment-hosted aquifers and enrichment of novel symbionts in the deep terrestrial subsurface.</title>
        <authorList>
            <person name="Probst A.J."/>
            <person name="Ladd B."/>
            <person name="Jarett J.K."/>
            <person name="Geller-Mcgrath D.E."/>
            <person name="Sieber C.M.K."/>
            <person name="Emerson J.B."/>
            <person name="Anantharaman K."/>
            <person name="Thomas B.C."/>
            <person name="Malmstrom R."/>
            <person name="Stieglmeier M."/>
            <person name="Klingl A."/>
            <person name="Woyke T."/>
            <person name="Ryan C.M."/>
            <person name="Banfield J.F."/>
        </authorList>
    </citation>
    <scope>NUCLEOTIDE SEQUENCE [LARGE SCALE GENOMIC DNA]</scope>
</reference>
<feature type="transmembrane region" description="Helical" evidence="5">
    <location>
        <begin position="153"/>
        <end position="174"/>
    </location>
</feature>
<feature type="transmembrane region" description="Helical" evidence="5">
    <location>
        <begin position="289"/>
        <end position="308"/>
    </location>
</feature>
<dbReference type="InterPro" id="IPR007016">
    <property type="entry name" value="O-antigen_ligase-rel_domated"/>
</dbReference>
<evidence type="ECO:0000259" key="6">
    <source>
        <dbReference type="Pfam" id="PF04932"/>
    </source>
</evidence>
<dbReference type="EMBL" id="PFQS01000123">
    <property type="protein sequence ID" value="PJC68118.1"/>
    <property type="molecule type" value="Genomic_DNA"/>
</dbReference>
<name>A0A2M8G5M0_UNCKA</name>
<feature type="transmembrane region" description="Helical" evidence="5">
    <location>
        <begin position="249"/>
        <end position="277"/>
    </location>
</feature>
<evidence type="ECO:0000256" key="3">
    <source>
        <dbReference type="ARBA" id="ARBA00022989"/>
    </source>
</evidence>
<dbReference type="Pfam" id="PF04932">
    <property type="entry name" value="Wzy_C"/>
    <property type="match status" value="1"/>
</dbReference>
<keyword evidence="4 5" id="KW-0472">Membrane</keyword>
<evidence type="ECO:0000256" key="4">
    <source>
        <dbReference type="ARBA" id="ARBA00023136"/>
    </source>
</evidence>
<organism evidence="7 8">
    <name type="scientific">candidate division WWE3 bacterium CG_4_8_14_3_um_filter_42_11</name>
    <dbReference type="NCBI Taxonomy" id="1975076"/>
    <lineage>
        <taxon>Bacteria</taxon>
        <taxon>Katanobacteria</taxon>
    </lineage>
</organism>
<dbReference type="GO" id="GO:0016020">
    <property type="term" value="C:membrane"/>
    <property type="evidence" value="ECO:0007669"/>
    <property type="project" value="UniProtKB-SubCell"/>
</dbReference>
<protein>
    <recommendedName>
        <fullName evidence="6">O-antigen ligase-related domain-containing protein</fullName>
    </recommendedName>
</protein>
<dbReference type="PANTHER" id="PTHR37422:SF17">
    <property type="entry name" value="O-ANTIGEN LIGASE"/>
    <property type="match status" value="1"/>
</dbReference>
<evidence type="ECO:0000313" key="8">
    <source>
        <dbReference type="Proteomes" id="UP000229438"/>
    </source>
</evidence>
<keyword evidence="3 5" id="KW-1133">Transmembrane helix</keyword>
<proteinExistence type="predicted"/>
<feature type="domain" description="O-antigen ligase-related" evidence="6">
    <location>
        <begin position="251"/>
        <end position="398"/>
    </location>
</feature>
<dbReference type="InterPro" id="IPR051533">
    <property type="entry name" value="WaaL-like"/>
</dbReference>
<feature type="transmembrane region" description="Helical" evidence="5">
    <location>
        <begin position="128"/>
        <end position="147"/>
    </location>
</feature>
<feature type="transmembrane region" description="Helical" evidence="5">
    <location>
        <begin position="186"/>
        <end position="204"/>
    </location>
</feature>
<feature type="transmembrane region" description="Helical" evidence="5">
    <location>
        <begin position="27"/>
        <end position="45"/>
    </location>
</feature>
<dbReference type="Proteomes" id="UP000229438">
    <property type="component" value="Unassembled WGS sequence"/>
</dbReference>
<feature type="transmembrane region" description="Helical" evidence="5">
    <location>
        <begin position="98"/>
        <end position="116"/>
    </location>
</feature>
<feature type="transmembrane region" description="Helical" evidence="5">
    <location>
        <begin position="52"/>
        <end position="78"/>
    </location>
</feature>
<evidence type="ECO:0000256" key="5">
    <source>
        <dbReference type="SAM" id="Phobius"/>
    </source>
</evidence>
<dbReference type="AlphaFoldDB" id="A0A2M8G5M0"/>
<sequence length="405" mass="46517">MIHNQFLTDCADRAITTKKLFANFRNIFLFIFCLSLIISLCVVLRETAYIPLVILIFFSFLLIIFSNIKWLIAIVILFTACQTYAFPDARIISFSIETIREAIVLFAITLIVLIATKKNNFLKINIRDLPISYILLILFGLLSLVYTESVYYGIAYIGKLFYGLAIFFLFYIFINSKSDTKYLNKLITGIFFVYLLGTIINYLRGGSLSPDTGMLLWTNPGARAIGSFYCATLSLFFYHKYLASKSKKFLLLFLISLSALFFSFTRIAILGFFIGLLIHSALERRFKPMVLICILLLLYSLFFFNTLVKESFIVERGEVLNLLHKREITTLVSSIRLTGRERIWKFVIENCCQNLVVGAGLGTTTFKLKESFRFFDHPHSEYLTMFADLGIIGLLLFLLSFLEII</sequence>
<evidence type="ECO:0000313" key="7">
    <source>
        <dbReference type="EMBL" id="PJC68118.1"/>
    </source>
</evidence>
<comment type="subcellular location">
    <subcellularLocation>
        <location evidence="1">Membrane</location>
        <topology evidence="1">Multi-pass membrane protein</topology>
    </subcellularLocation>
</comment>
<gene>
    <name evidence="7" type="ORF">CO015_05175</name>
</gene>
<feature type="transmembrane region" description="Helical" evidence="5">
    <location>
        <begin position="224"/>
        <end position="242"/>
    </location>
</feature>
<dbReference type="PANTHER" id="PTHR37422">
    <property type="entry name" value="TEICHURONIC ACID BIOSYNTHESIS PROTEIN TUAE"/>
    <property type="match status" value="1"/>
</dbReference>
<feature type="transmembrane region" description="Helical" evidence="5">
    <location>
        <begin position="382"/>
        <end position="402"/>
    </location>
</feature>